<comment type="caution">
    <text evidence="1">The sequence shown here is derived from an EMBL/GenBank/DDBJ whole genome shotgun (WGS) entry which is preliminary data.</text>
</comment>
<dbReference type="OrthoDB" id="2689191at2759"/>
<keyword evidence="2" id="KW-1185">Reference proteome</keyword>
<sequence>MSLQPYNQTVTTPLPTWLDIPDWTTINSLIPDEGLLKAFTTLRPGINGSTLYDTLQPTSTVGTARVNATTLGYVCRLVPGIKQTPPDPITAALEPSITEDLEWNGLMFPVSDVPWTDQVLFNVIFGDMLRESKVNSPNSSFGVPMTYHYVDPLPVPLVNDTTDSKTVQAFFAGSAHHPSLGTAHREWEGLPTIDGHLGNSVGNASDDTYFNWLTIAMGSSLIADITDITCSQNNSGTPPLPASVLDAHIMQLLGFNAAIIRGNPGGIFWPPGDPTQSIALADFENALAVTTAELLWTAGQLTQNGYSPDVVTAEAMHFELTWRVNINLTPLLFAFCASVITLVLEMILVGWQVHDNPAVSNVGILEMMWLIDHEPALRSKFSEVGRPTNDNLREAGMFDVHLTEEMVG</sequence>
<protein>
    <submittedName>
        <fullName evidence="1">Uncharacterized protein</fullName>
    </submittedName>
</protein>
<dbReference type="KEGG" id="cput:CONPUDRAFT_168544"/>
<name>A0A5M3MC49_CONPW</name>
<dbReference type="Proteomes" id="UP000053558">
    <property type="component" value="Unassembled WGS sequence"/>
</dbReference>
<dbReference type="GeneID" id="19206016"/>
<gene>
    <name evidence="1" type="ORF">CONPUDRAFT_168544</name>
</gene>
<evidence type="ECO:0000313" key="1">
    <source>
        <dbReference type="EMBL" id="EIW76778.1"/>
    </source>
</evidence>
<dbReference type="AlphaFoldDB" id="A0A5M3MC49"/>
<proteinExistence type="predicted"/>
<organism evidence="1 2">
    <name type="scientific">Coniophora puteana (strain RWD-64-598)</name>
    <name type="common">Brown rot fungus</name>
    <dbReference type="NCBI Taxonomy" id="741705"/>
    <lineage>
        <taxon>Eukaryota</taxon>
        <taxon>Fungi</taxon>
        <taxon>Dikarya</taxon>
        <taxon>Basidiomycota</taxon>
        <taxon>Agaricomycotina</taxon>
        <taxon>Agaricomycetes</taxon>
        <taxon>Agaricomycetidae</taxon>
        <taxon>Boletales</taxon>
        <taxon>Coniophorineae</taxon>
        <taxon>Coniophoraceae</taxon>
        <taxon>Coniophora</taxon>
    </lineage>
</organism>
<dbReference type="EMBL" id="JH711585">
    <property type="protein sequence ID" value="EIW76778.1"/>
    <property type="molecule type" value="Genomic_DNA"/>
</dbReference>
<reference evidence="2" key="1">
    <citation type="journal article" date="2012" name="Science">
        <title>The Paleozoic origin of enzymatic lignin decomposition reconstructed from 31 fungal genomes.</title>
        <authorList>
            <person name="Floudas D."/>
            <person name="Binder M."/>
            <person name="Riley R."/>
            <person name="Barry K."/>
            <person name="Blanchette R.A."/>
            <person name="Henrissat B."/>
            <person name="Martinez A.T."/>
            <person name="Otillar R."/>
            <person name="Spatafora J.W."/>
            <person name="Yadav J.S."/>
            <person name="Aerts A."/>
            <person name="Benoit I."/>
            <person name="Boyd A."/>
            <person name="Carlson A."/>
            <person name="Copeland A."/>
            <person name="Coutinho P.M."/>
            <person name="de Vries R.P."/>
            <person name="Ferreira P."/>
            <person name="Findley K."/>
            <person name="Foster B."/>
            <person name="Gaskell J."/>
            <person name="Glotzer D."/>
            <person name="Gorecki P."/>
            <person name="Heitman J."/>
            <person name="Hesse C."/>
            <person name="Hori C."/>
            <person name="Igarashi K."/>
            <person name="Jurgens J.A."/>
            <person name="Kallen N."/>
            <person name="Kersten P."/>
            <person name="Kohler A."/>
            <person name="Kuees U."/>
            <person name="Kumar T.K.A."/>
            <person name="Kuo A."/>
            <person name="LaButti K."/>
            <person name="Larrondo L.F."/>
            <person name="Lindquist E."/>
            <person name="Ling A."/>
            <person name="Lombard V."/>
            <person name="Lucas S."/>
            <person name="Lundell T."/>
            <person name="Martin R."/>
            <person name="McLaughlin D.J."/>
            <person name="Morgenstern I."/>
            <person name="Morin E."/>
            <person name="Murat C."/>
            <person name="Nagy L.G."/>
            <person name="Nolan M."/>
            <person name="Ohm R.A."/>
            <person name="Patyshakuliyeva A."/>
            <person name="Rokas A."/>
            <person name="Ruiz-Duenas F.J."/>
            <person name="Sabat G."/>
            <person name="Salamov A."/>
            <person name="Samejima M."/>
            <person name="Schmutz J."/>
            <person name="Slot J.C."/>
            <person name="St John F."/>
            <person name="Stenlid J."/>
            <person name="Sun H."/>
            <person name="Sun S."/>
            <person name="Syed K."/>
            <person name="Tsang A."/>
            <person name="Wiebenga A."/>
            <person name="Young D."/>
            <person name="Pisabarro A."/>
            <person name="Eastwood D.C."/>
            <person name="Martin F."/>
            <person name="Cullen D."/>
            <person name="Grigoriev I.V."/>
            <person name="Hibbett D.S."/>
        </authorList>
    </citation>
    <scope>NUCLEOTIDE SEQUENCE [LARGE SCALE GENOMIC DNA]</scope>
    <source>
        <strain evidence="2">RWD-64-598 SS2</strain>
    </source>
</reference>
<evidence type="ECO:0000313" key="2">
    <source>
        <dbReference type="Proteomes" id="UP000053558"/>
    </source>
</evidence>
<dbReference type="RefSeq" id="XP_007773118.1">
    <property type="nucleotide sequence ID" value="XM_007774928.1"/>
</dbReference>
<accession>A0A5M3MC49</accession>